<proteinExistence type="predicted"/>
<dbReference type="Proteomes" id="UP001054821">
    <property type="component" value="Chromosome 1"/>
</dbReference>
<dbReference type="PANTHER" id="PTHR33710:SF71">
    <property type="entry name" value="ENDONUCLEASE_EXONUCLEASE_PHOSPHATASE DOMAIN-CONTAINING PROTEIN"/>
    <property type="match status" value="1"/>
</dbReference>
<dbReference type="Gene3D" id="3.60.10.10">
    <property type="entry name" value="Endonuclease/exonuclease/phosphatase"/>
    <property type="match status" value="1"/>
</dbReference>
<gene>
    <name evidence="1" type="ORF">L3X38_003240</name>
</gene>
<evidence type="ECO:0008006" key="3">
    <source>
        <dbReference type="Google" id="ProtNLM"/>
    </source>
</evidence>
<dbReference type="AlphaFoldDB" id="A0AAD4ZLQ2"/>
<organism evidence="1 2">
    <name type="scientific">Prunus dulcis</name>
    <name type="common">Almond</name>
    <name type="synonym">Amygdalus dulcis</name>
    <dbReference type="NCBI Taxonomy" id="3755"/>
    <lineage>
        <taxon>Eukaryota</taxon>
        <taxon>Viridiplantae</taxon>
        <taxon>Streptophyta</taxon>
        <taxon>Embryophyta</taxon>
        <taxon>Tracheophyta</taxon>
        <taxon>Spermatophyta</taxon>
        <taxon>Magnoliopsida</taxon>
        <taxon>eudicotyledons</taxon>
        <taxon>Gunneridae</taxon>
        <taxon>Pentapetalae</taxon>
        <taxon>rosids</taxon>
        <taxon>fabids</taxon>
        <taxon>Rosales</taxon>
        <taxon>Rosaceae</taxon>
        <taxon>Amygdaloideae</taxon>
        <taxon>Amygdaleae</taxon>
        <taxon>Prunus</taxon>
    </lineage>
</organism>
<reference evidence="1 2" key="1">
    <citation type="journal article" date="2022" name="G3 (Bethesda)">
        <title>Whole-genome sequence and methylome profiling of the almond [Prunus dulcis (Mill.) D.A. Webb] cultivar 'Nonpareil'.</title>
        <authorList>
            <person name="D'Amico-Willman K.M."/>
            <person name="Ouma W.Z."/>
            <person name="Meulia T."/>
            <person name="Sideli G.M."/>
            <person name="Gradziel T.M."/>
            <person name="Fresnedo-Ramirez J."/>
        </authorList>
    </citation>
    <scope>NUCLEOTIDE SEQUENCE [LARGE SCALE GENOMIC DNA]</scope>
    <source>
        <strain evidence="1">Clone GOH B32 T37-40</strain>
    </source>
</reference>
<name>A0AAD4ZLQ2_PRUDU</name>
<dbReference type="InterPro" id="IPR036691">
    <property type="entry name" value="Endo/exonu/phosph_ase_sf"/>
</dbReference>
<keyword evidence="2" id="KW-1185">Reference proteome</keyword>
<sequence length="102" mass="11929">MWRGLSCYGDFNDILDVTEKGWQETAYHTMNDFHRFVSDCHMLDLGYEGYPYISRNQREGGGIQERLHRGIANDHWLRIYPEARAVYQVVPGSDHAMLVLHT</sequence>
<protein>
    <recommendedName>
        <fullName evidence="3">DNAse I-like superfamily protein</fullName>
    </recommendedName>
</protein>
<evidence type="ECO:0000313" key="1">
    <source>
        <dbReference type="EMBL" id="KAI5350349.1"/>
    </source>
</evidence>
<dbReference type="PANTHER" id="PTHR33710">
    <property type="entry name" value="BNAC02G09200D PROTEIN"/>
    <property type="match status" value="1"/>
</dbReference>
<evidence type="ECO:0000313" key="2">
    <source>
        <dbReference type="Proteomes" id="UP001054821"/>
    </source>
</evidence>
<dbReference type="SUPFAM" id="SSF56219">
    <property type="entry name" value="DNase I-like"/>
    <property type="match status" value="1"/>
</dbReference>
<accession>A0AAD4ZLQ2</accession>
<dbReference type="EMBL" id="JAJFAZ020000001">
    <property type="protein sequence ID" value="KAI5350349.1"/>
    <property type="molecule type" value="Genomic_DNA"/>
</dbReference>
<comment type="caution">
    <text evidence="1">The sequence shown here is derived from an EMBL/GenBank/DDBJ whole genome shotgun (WGS) entry which is preliminary data.</text>
</comment>